<dbReference type="Proteomes" id="UP001286313">
    <property type="component" value="Unassembled WGS sequence"/>
</dbReference>
<reference evidence="1" key="1">
    <citation type="submission" date="2023-10" db="EMBL/GenBank/DDBJ databases">
        <title>Genome assemblies of two species of porcelain crab, Petrolisthes cinctipes and Petrolisthes manimaculis (Anomura: Porcellanidae).</title>
        <authorList>
            <person name="Angst P."/>
        </authorList>
    </citation>
    <scope>NUCLEOTIDE SEQUENCE</scope>
    <source>
        <strain evidence="1">PB745_01</strain>
        <tissue evidence="1">Gill</tissue>
    </source>
</reference>
<comment type="caution">
    <text evidence="1">The sequence shown here is derived from an EMBL/GenBank/DDBJ whole genome shotgun (WGS) entry which is preliminary data.</text>
</comment>
<dbReference type="EMBL" id="JAWQEG010001929">
    <property type="protein sequence ID" value="KAK3875696.1"/>
    <property type="molecule type" value="Genomic_DNA"/>
</dbReference>
<sequence length="113" mass="12297">MPIHLSSSHLISSPIGALALRLPRYQLHHLTSNSLPTLIGSHLPTPHPGHGGQVNITPVVTRLCSDNQRITNLLHIHTLYPLLTLLLLHSSLLSDSASPPLNSSQHTTHSLRD</sequence>
<accession>A0AAE1FL66</accession>
<proteinExistence type="predicted"/>
<evidence type="ECO:0000313" key="2">
    <source>
        <dbReference type="Proteomes" id="UP001286313"/>
    </source>
</evidence>
<dbReference type="AlphaFoldDB" id="A0AAE1FL66"/>
<keyword evidence="2" id="KW-1185">Reference proteome</keyword>
<protein>
    <submittedName>
        <fullName evidence="1">Uncharacterized protein</fullName>
    </submittedName>
</protein>
<organism evidence="1 2">
    <name type="scientific">Petrolisthes cinctipes</name>
    <name type="common">Flat porcelain crab</name>
    <dbReference type="NCBI Taxonomy" id="88211"/>
    <lineage>
        <taxon>Eukaryota</taxon>
        <taxon>Metazoa</taxon>
        <taxon>Ecdysozoa</taxon>
        <taxon>Arthropoda</taxon>
        <taxon>Crustacea</taxon>
        <taxon>Multicrustacea</taxon>
        <taxon>Malacostraca</taxon>
        <taxon>Eumalacostraca</taxon>
        <taxon>Eucarida</taxon>
        <taxon>Decapoda</taxon>
        <taxon>Pleocyemata</taxon>
        <taxon>Anomura</taxon>
        <taxon>Galatheoidea</taxon>
        <taxon>Porcellanidae</taxon>
        <taxon>Petrolisthes</taxon>
    </lineage>
</organism>
<gene>
    <name evidence="1" type="ORF">Pcinc_019443</name>
</gene>
<evidence type="ECO:0000313" key="1">
    <source>
        <dbReference type="EMBL" id="KAK3875696.1"/>
    </source>
</evidence>
<name>A0AAE1FL66_PETCI</name>